<keyword evidence="3" id="KW-0342">GTP-binding</keyword>
<gene>
    <name evidence="7" type="ORF">Q8A67_001539</name>
</gene>
<feature type="transmembrane region" description="Helical" evidence="5">
    <location>
        <begin position="601"/>
        <end position="632"/>
    </location>
</feature>
<dbReference type="Gene3D" id="3.40.50.300">
    <property type="entry name" value="P-loop containing nucleotide triphosphate hydrolases"/>
    <property type="match status" value="2"/>
</dbReference>
<dbReference type="Proteomes" id="UP001187343">
    <property type="component" value="Unassembled WGS sequence"/>
</dbReference>
<dbReference type="PROSITE" id="PS51720">
    <property type="entry name" value="G_AIG1"/>
    <property type="match status" value="2"/>
</dbReference>
<keyword evidence="5" id="KW-0472">Membrane</keyword>
<name>A0AA88QME4_9TELE</name>
<keyword evidence="2" id="KW-0547">Nucleotide-binding</keyword>
<keyword evidence="8" id="KW-1185">Reference proteome</keyword>
<dbReference type="Pfam" id="PF04548">
    <property type="entry name" value="AIG1"/>
    <property type="match status" value="2"/>
</dbReference>
<dbReference type="AlphaFoldDB" id="A0AA88QME4"/>
<dbReference type="InterPro" id="IPR045058">
    <property type="entry name" value="GIMA/IAN/Toc"/>
</dbReference>
<organism evidence="7 8">
    <name type="scientific">Cirrhinus molitorella</name>
    <name type="common">mud carp</name>
    <dbReference type="NCBI Taxonomy" id="172907"/>
    <lineage>
        <taxon>Eukaryota</taxon>
        <taxon>Metazoa</taxon>
        <taxon>Chordata</taxon>
        <taxon>Craniata</taxon>
        <taxon>Vertebrata</taxon>
        <taxon>Euteleostomi</taxon>
        <taxon>Actinopterygii</taxon>
        <taxon>Neopterygii</taxon>
        <taxon>Teleostei</taxon>
        <taxon>Ostariophysi</taxon>
        <taxon>Cypriniformes</taxon>
        <taxon>Cyprinidae</taxon>
        <taxon>Labeoninae</taxon>
        <taxon>Labeonini</taxon>
        <taxon>Cirrhinus</taxon>
    </lineage>
</organism>
<proteinExistence type="inferred from homology"/>
<keyword evidence="5" id="KW-1133">Transmembrane helix</keyword>
<accession>A0AA88QME4</accession>
<dbReference type="InterPro" id="IPR027417">
    <property type="entry name" value="P-loop_NTPase"/>
</dbReference>
<evidence type="ECO:0000256" key="1">
    <source>
        <dbReference type="ARBA" id="ARBA00008535"/>
    </source>
</evidence>
<evidence type="ECO:0000256" key="4">
    <source>
        <dbReference type="SAM" id="MobiDB-lite"/>
    </source>
</evidence>
<comment type="caution">
    <text evidence="7">The sequence shown here is derived from an EMBL/GenBank/DDBJ whole genome shotgun (WGS) entry which is preliminary data.</text>
</comment>
<dbReference type="PANTHER" id="PTHR10903">
    <property type="entry name" value="GTPASE, IMAP FAMILY MEMBER-RELATED"/>
    <property type="match status" value="1"/>
</dbReference>
<feature type="region of interest" description="Disordered" evidence="4">
    <location>
        <begin position="567"/>
        <end position="587"/>
    </location>
</feature>
<dbReference type="PANTHER" id="PTHR10903:SF186">
    <property type="entry name" value="GTPASE IMAP FAMILY MEMBER 4-LIKE-RELATED"/>
    <property type="match status" value="1"/>
</dbReference>
<feature type="compositionally biased region" description="Basic and acidic residues" evidence="4">
    <location>
        <begin position="567"/>
        <end position="578"/>
    </location>
</feature>
<keyword evidence="5" id="KW-0812">Transmembrane</keyword>
<sequence length="639" mass="74194">MDEDIMQNLCLNLVLLGRTGVGKSSSGNTILGREVFTTGRSSTSVTQNVATEIGNISGLPITVYDTPGFPDTGLSKEELQKCEEVLQKCESGLCAFLLVLEPGKFTEEDQKVLERIVELLGAKRIENTWILFTRGDELEKEYKTMNQFLSQSEYLKDLAQKFQGKCHVLENKCRRREDQVNSLASKIFYRNLENLPRRQRTPVKTPLSSPSSRRIVLLGKSGVGKSAAANTILGQKVFKSRVGAKSVTCESLVKHATLSGRKVSVVDTPGFFDTHMSYEHLMLEIVRSVYISSPGPHAFLIVFPVNRFTEQEEEIPRQIEMLFGEEVLKYSMILFTHGDQLEGRSIKEIIEENEALRDLVDQCGGRYQVFNNRDQNNREQVNDLLLKIDTMIEQNGGGYYSNQMYEDAYRFRREEEIETARKQTEERIRAEMQRENNLRQQLEEIQIREQIERVIKETEKRIRAEMQRENNLRQQLEEIQIREQIERVIKETEERIRAEMQRENNLRQQLEEIQIREQIERVIKETEERIRAEMQRENNLRQQQEENQRRVEIERVRRQTEQRIRAEMQRENTERQQQEENENMSDERSGFKKFFSKYWKYFLMGIAAGAIVGGPVGGVVGGIVGGVVALIVNKRQGHQ</sequence>
<dbReference type="InterPro" id="IPR006703">
    <property type="entry name" value="G_AIG1"/>
</dbReference>
<dbReference type="GO" id="GO:0005525">
    <property type="term" value="F:GTP binding"/>
    <property type="evidence" value="ECO:0007669"/>
    <property type="project" value="UniProtKB-KW"/>
</dbReference>
<protein>
    <recommendedName>
        <fullName evidence="6">AIG1-type G domain-containing protein</fullName>
    </recommendedName>
</protein>
<dbReference type="CDD" id="cd01852">
    <property type="entry name" value="AIG1"/>
    <property type="match status" value="1"/>
</dbReference>
<evidence type="ECO:0000256" key="5">
    <source>
        <dbReference type="SAM" id="Phobius"/>
    </source>
</evidence>
<dbReference type="SUPFAM" id="SSF52540">
    <property type="entry name" value="P-loop containing nucleoside triphosphate hydrolases"/>
    <property type="match status" value="2"/>
</dbReference>
<evidence type="ECO:0000313" key="7">
    <source>
        <dbReference type="EMBL" id="KAK2917165.1"/>
    </source>
</evidence>
<feature type="domain" description="AIG1-type G" evidence="6">
    <location>
        <begin position="210"/>
        <end position="409"/>
    </location>
</feature>
<evidence type="ECO:0000256" key="2">
    <source>
        <dbReference type="ARBA" id="ARBA00022741"/>
    </source>
</evidence>
<dbReference type="EMBL" id="JAUYZG010000001">
    <property type="protein sequence ID" value="KAK2917165.1"/>
    <property type="molecule type" value="Genomic_DNA"/>
</dbReference>
<comment type="similarity">
    <text evidence="1">Belongs to the TRAFAC class TrmE-Era-EngA-EngB-Septin-like GTPase superfamily. AIG1/Toc34/Toc159-like paraseptin GTPase family. IAN subfamily.</text>
</comment>
<feature type="domain" description="AIG1-type G" evidence="6">
    <location>
        <begin position="8"/>
        <end position="206"/>
    </location>
</feature>
<evidence type="ECO:0000313" key="8">
    <source>
        <dbReference type="Proteomes" id="UP001187343"/>
    </source>
</evidence>
<evidence type="ECO:0000259" key="6">
    <source>
        <dbReference type="PROSITE" id="PS51720"/>
    </source>
</evidence>
<dbReference type="FunFam" id="3.40.50.300:FF:000366">
    <property type="entry name" value="GTPase, IMAP family member 2"/>
    <property type="match status" value="1"/>
</dbReference>
<reference evidence="7" key="1">
    <citation type="submission" date="2023-08" db="EMBL/GenBank/DDBJ databases">
        <title>Chromosome-level Genome Assembly of mud carp (Cirrhinus molitorella).</title>
        <authorList>
            <person name="Liu H."/>
        </authorList>
    </citation>
    <scope>NUCLEOTIDE SEQUENCE</scope>
    <source>
        <strain evidence="7">Prfri</strain>
        <tissue evidence="7">Muscle</tissue>
    </source>
</reference>
<evidence type="ECO:0000256" key="3">
    <source>
        <dbReference type="ARBA" id="ARBA00023134"/>
    </source>
</evidence>